<name>A0ABV5RPY1_9ACTN</name>
<dbReference type="RefSeq" id="WP_345512314.1">
    <property type="nucleotide sequence ID" value="NZ_BAAAXD010000015.1"/>
</dbReference>
<gene>
    <name evidence="1" type="ORF">ACFFTL_44540</name>
</gene>
<proteinExistence type="predicted"/>
<dbReference type="Proteomes" id="UP001589710">
    <property type="component" value="Unassembled WGS sequence"/>
</dbReference>
<sequence>MGRRTRPHTTSAPAARCPGVYIDDCTMTSNNTHPVSAQDARMALTDAQLEACVFCRPDTELGILD</sequence>
<comment type="caution">
    <text evidence="1">The sequence shown here is derived from an EMBL/GenBank/DDBJ whole genome shotgun (WGS) entry which is preliminary data.</text>
</comment>
<dbReference type="EMBL" id="JBHMCG010000209">
    <property type="protein sequence ID" value="MFB9579136.1"/>
    <property type="molecule type" value="Genomic_DNA"/>
</dbReference>
<organism evidence="1 2">
    <name type="scientific">Streptomyces yanii</name>
    <dbReference type="NCBI Taxonomy" id="78510"/>
    <lineage>
        <taxon>Bacteria</taxon>
        <taxon>Bacillati</taxon>
        <taxon>Actinomycetota</taxon>
        <taxon>Actinomycetes</taxon>
        <taxon>Kitasatosporales</taxon>
        <taxon>Streptomycetaceae</taxon>
        <taxon>Streptomyces</taxon>
    </lineage>
</organism>
<keyword evidence="2" id="KW-1185">Reference proteome</keyword>
<reference evidence="1 2" key="1">
    <citation type="submission" date="2024-09" db="EMBL/GenBank/DDBJ databases">
        <authorList>
            <person name="Sun Q."/>
            <person name="Mori K."/>
        </authorList>
    </citation>
    <scope>NUCLEOTIDE SEQUENCE [LARGE SCALE GENOMIC DNA]</scope>
    <source>
        <strain evidence="1 2">JCM 3331</strain>
    </source>
</reference>
<protein>
    <submittedName>
        <fullName evidence="1">DUF6233 domain-containing protein</fullName>
    </submittedName>
</protein>
<dbReference type="InterPro" id="IPR046200">
    <property type="entry name" value="DUF6233"/>
</dbReference>
<dbReference type="Pfam" id="PF19746">
    <property type="entry name" value="DUF6233"/>
    <property type="match status" value="1"/>
</dbReference>
<evidence type="ECO:0000313" key="2">
    <source>
        <dbReference type="Proteomes" id="UP001589710"/>
    </source>
</evidence>
<evidence type="ECO:0000313" key="1">
    <source>
        <dbReference type="EMBL" id="MFB9579136.1"/>
    </source>
</evidence>
<accession>A0ABV5RPY1</accession>